<reference evidence="2 3" key="1">
    <citation type="journal article" date="2021" name="Microbiol. Resour. Announc.">
        <title>Complete Genome Sequences of Three Human Oral Treponema parvum Isolates.</title>
        <authorList>
            <person name="Zeng H."/>
            <person name="Watt R.M."/>
        </authorList>
    </citation>
    <scope>NUCLEOTIDE SEQUENCE [LARGE SCALE GENOMIC DNA]</scope>
    <source>
        <strain evidence="2 3">ATCC 700770</strain>
    </source>
</reference>
<keyword evidence="1" id="KW-0812">Transmembrane</keyword>
<feature type="transmembrane region" description="Helical" evidence="1">
    <location>
        <begin position="285"/>
        <end position="308"/>
    </location>
</feature>
<evidence type="ECO:0000313" key="2">
    <source>
        <dbReference type="EMBL" id="QTQ14021.1"/>
    </source>
</evidence>
<feature type="transmembrane region" description="Helical" evidence="1">
    <location>
        <begin position="6"/>
        <end position="24"/>
    </location>
</feature>
<evidence type="ECO:0000313" key="3">
    <source>
        <dbReference type="Proteomes" id="UP000671908"/>
    </source>
</evidence>
<protein>
    <submittedName>
        <fullName evidence="2">Uncharacterized protein</fullName>
    </submittedName>
</protein>
<dbReference type="RefSeq" id="WP_210118717.1">
    <property type="nucleotide sequence ID" value="NZ_CP054142.1"/>
</dbReference>
<feature type="transmembrane region" description="Helical" evidence="1">
    <location>
        <begin position="217"/>
        <end position="242"/>
    </location>
</feature>
<dbReference type="KEGG" id="tpav:HRQ91_05890"/>
<keyword evidence="1" id="KW-1133">Transmembrane helix</keyword>
<dbReference type="Proteomes" id="UP000671908">
    <property type="component" value="Chromosome"/>
</dbReference>
<feature type="transmembrane region" description="Helical" evidence="1">
    <location>
        <begin position="180"/>
        <end position="197"/>
    </location>
</feature>
<sequence>MRIKKNIVISFTIVFLSLVALFAFRRVSHKKLWTGYQTLAVAKTVAEEDVLQVLNNSGCSSVVSLSSQSQMQSSPYSPVQKKAQTPSYSERQKEFFFDKKGDFQLYYIPERYSSSTEKAFRTLNRDYNADLYLDSKADFPKIPLVVCFIFASVLCFFSKSRLFFFVTAIFPILFALSRPSLSRIGAVCLLLYGLYVLQDLRRRNESLYVFLHSRYAVLFMILPIVLCFFSSFSSGIIFIVALSASFAAENLLHDYENYRAKKSAFSMVLILPSQFIRLTTRKTVLFMYFCALSTGLFLVLSIFSSRFLSSKGSKDLLLPAPARYNNKTSIISLTDYVVSDWYAQTYPYRSLHDEVSASGTVRLGDAVIIPRYERDGNVIRERNEVVFRFDKAFIDSTVKNIDGLPDTALEKILKKQGKADAAVYSLSGGNGFSDFIILLIEFMISPAVLIFFILRKH</sequence>
<feature type="transmembrane region" description="Helical" evidence="1">
    <location>
        <begin position="144"/>
        <end position="174"/>
    </location>
</feature>
<dbReference type="AlphaFoldDB" id="A0A975F3Z5"/>
<keyword evidence="1" id="KW-0472">Membrane</keyword>
<name>A0A975F3Z5_9SPIR</name>
<proteinExistence type="predicted"/>
<keyword evidence="3" id="KW-1185">Reference proteome</keyword>
<accession>A0A975F3Z5</accession>
<evidence type="ECO:0000256" key="1">
    <source>
        <dbReference type="SAM" id="Phobius"/>
    </source>
</evidence>
<feature type="transmembrane region" description="Helical" evidence="1">
    <location>
        <begin position="435"/>
        <end position="454"/>
    </location>
</feature>
<gene>
    <name evidence="2" type="ORF">HRQ91_05890</name>
</gene>
<dbReference type="EMBL" id="CP054142">
    <property type="protein sequence ID" value="QTQ14021.1"/>
    <property type="molecule type" value="Genomic_DNA"/>
</dbReference>
<organism evidence="2 3">
    <name type="scientific">Treponema parvum</name>
    <dbReference type="NCBI Taxonomy" id="138851"/>
    <lineage>
        <taxon>Bacteria</taxon>
        <taxon>Pseudomonadati</taxon>
        <taxon>Spirochaetota</taxon>
        <taxon>Spirochaetia</taxon>
        <taxon>Spirochaetales</taxon>
        <taxon>Treponemataceae</taxon>
        <taxon>Treponema</taxon>
    </lineage>
</organism>